<name>A0A2P8DCQ2_9BACT</name>
<evidence type="ECO:0000313" key="3">
    <source>
        <dbReference type="EMBL" id="PSK95003.1"/>
    </source>
</evidence>
<dbReference type="GO" id="GO:0005509">
    <property type="term" value="F:calcium ion binding"/>
    <property type="evidence" value="ECO:0007669"/>
    <property type="project" value="InterPro"/>
</dbReference>
<feature type="compositionally biased region" description="Basic and acidic residues" evidence="1">
    <location>
        <begin position="620"/>
        <end position="636"/>
    </location>
</feature>
<dbReference type="Pfam" id="PF19081">
    <property type="entry name" value="Ig_7"/>
    <property type="match status" value="1"/>
</dbReference>
<evidence type="ECO:0000259" key="2">
    <source>
        <dbReference type="Pfam" id="PF19081"/>
    </source>
</evidence>
<dbReference type="InterPro" id="IPR028974">
    <property type="entry name" value="TSP_type-3_rpt"/>
</dbReference>
<dbReference type="InterPro" id="IPR044023">
    <property type="entry name" value="Ig_7"/>
</dbReference>
<dbReference type="EMBL" id="PYGD01000001">
    <property type="protein sequence ID" value="PSK95003.1"/>
    <property type="molecule type" value="Genomic_DNA"/>
</dbReference>
<feature type="compositionally biased region" description="Basic and acidic residues" evidence="1">
    <location>
        <begin position="728"/>
        <end position="745"/>
    </location>
</feature>
<feature type="compositionally biased region" description="Polar residues" evidence="1">
    <location>
        <begin position="783"/>
        <end position="793"/>
    </location>
</feature>
<keyword evidence="4" id="KW-1185">Reference proteome</keyword>
<feature type="region of interest" description="Disordered" evidence="1">
    <location>
        <begin position="452"/>
        <end position="508"/>
    </location>
</feature>
<gene>
    <name evidence="3" type="ORF">B0I18_1011167</name>
</gene>
<evidence type="ECO:0000256" key="1">
    <source>
        <dbReference type="SAM" id="MobiDB-lite"/>
    </source>
</evidence>
<comment type="caution">
    <text evidence="3">The sequence shown here is derived from an EMBL/GenBank/DDBJ whole genome shotgun (WGS) entry which is preliminary data.</text>
</comment>
<evidence type="ECO:0000313" key="4">
    <source>
        <dbReference type="Proteomes" id="UP000240572"/>
    </source>
</evidence>
<feature type="compositionally biased region" description="Basic and acidic residues" evidence="1">
    <location>
        <begin position="804"/>
        <end position="829"/>
    </location>
</feature>
<feature type="region of interest" description="Disordered" evidence="1">
    <location>
        <begin position="318"/>
        <end position="426"/>
    </location>
</feature>
<feature type="domain" description="Ig-like" evidence="2">
    <location>
        <begin position="213"/>
        <end position="305"/>
    </location>
</feature>
<dbReference type="PANTHER" id="PTHR10199:SF119">
    <property type="entry name" value="RE20510P"/>
    <property type="match status" value="1"/>
</dbReference>
<dbReference type="OrthoDB" id="9805017at2"/>
<protein>
    <recommendedName>
        <fullName evidence="2">Ig-like domain-containing protein</fullName>
    </recommendedName>
</protein>
<accession>A0A2P8DCQ2</accession>
<dbReference type="AlphaFoldDB" id="A0A2P8DCQ2"/>
<reference evidence="3 4" key="1">
    <citation type="submission" date="2018-03" db="EMBL/GenBank/DDBJ databases">
        <title>Genomic Encyclopedia of Type Strains, Phase III (KMG-III): the genomes of soil and plant-associated and newly described type strains.</title>
        <authorList>
            <person name="Whitman W."/>
        </authorList>
    </citation>
    <scope>NUCLEOTIDE SEQUENCE [LARGE SCALE GENOMIC DNA]</scope>
    <source>
        <strain evidence="3 4">CGMCC 1.12700</strain>
    </source>
</reference>
<proteinExistence type="predicted"/>
<dbReference type="SUPFAM" id="SSF103647">
    <property type="entry name" value="TSP type-3 repeat"/>
    <property type="match status" value="5"/>
</dbReference>
<feature type="region of interest" description="Disordered" evidence="1">
    <location>
        <begin position="776"/>
        <end position="850"/>
    </location>
</feature>
<feature type="region of interest" description="Disordered" evidence="1">
    <location>
        <begin position="530"/>
        <end position="745"/>
    </location>
</feature>
<feature type="compositionally biased region" description="Basic and acidic residues" evidence="1">
    <location>
        <begin position="494"/>
        <end position="508"/>
    </location>
</feature>
<feature type="compositionally biased region" description="Basic and acidic residues" evidence="1">
    <location>
        <begin position="365"/>
        <end position="381"/>
    </location>
</feature>
<feature type="compositionally biased region" description="Basic and acidic residues" evidence="1">
    <location>
        <begin position="678"/>
        <end position="696"/>
    </location>
</feature>
<dbReference type="Gene3D" id="4.10.1080.10">
    <property type="entry name" value="TSP type-3 repeat"/>
    <property type="match status" value="2"/>
</dbReference>
<sequence>MNADKLRFERSRFLSAPPDAPLLKRNFSGVFRKATLGLLLAAGGFHSNAQCDPAGTASGNFSSLGIFLGSNVTNPSDARDGDLSTYALFWQGFGAGFLSTHTLTVNMVGNGNQTDQLYVKAELNGSIISANIFSNLSVKYYFTDGTTGTANIGSSLASWGLTIGGTTTNNGLYLDAPGKQFSKVDIAFVSPAAVSISGELVRVYEVKRVPAQPAAPAVTGSGTTISNCFSTATTYTITNPSSSLVYKWYNAGTGGTLLSTGTSYTTSATLPNGTNNVYVEAVAANNCAFPTQRISASRTTASVTVSICDSDGDGVANSADLDADNDGIPNTLEGYNASNPAASRDTDGDGIPDYLDLDSDNDGINDVREAGGTDANGDGKADGAVSANGIPASAGANGLTPIDSDGDGKPNAYDLDSDNDGISDLRESGNTALVDANNDGIVDGNVDTDKDGIIGSADGAPTTWGDASDPVLADTDGDGVPNMRDLDSDNDGITDVREAGGTDANGDGKADGAIAANGIPATAGNGLVVADSDGDGVTNEKDLDSDNDGLSDLKENNPALADANNDGKVDGTDPDGDGIVGGADGAPNTWGDANDPALLDSDSDGIPNIRDLDSDNDGVNDVREAGGTDANGDGKADGAIAANGIPATAGNGGLTPLDTDGDGVSNDKDLDSDNDGITDVRENGGTDANNDGRADGTDADGDGIMSSVDGAPNAWGDSNDPVAIDSDGDGRPDFRDLDSDNDGKSDLVESGNAAAIAGDLNNDGVIDFINNDPDGDGVLTPADGTTTWGTNSPAPVDTDGDGIPDYKDPITGTKKDIDDTPYKSKDTNGDGRITSADTGGGTDSDGDGIPDIIDADNNNFGGLGSNIGISAKAFLRGAFQGARHKDVSANWLNVLQQFATSQPYNTAAFGNYAGTESVPASTFTSSSSSEEDVVDWVLLELKKADGTLVDRHAALILENGNIVGTDKVSRVYFKALPGSYHLTVRHRNHLGLSTELITLPAAGTSFDFSTATDATLYGTSDAYTTVNGKVCLIAGNANGNGNVRYNSTANDRDAILNYLGFNEIGFIMGVYTPADVNLDGNVRYNGAANDRDFLLEMLNFNEIGFISQQIK</sequence>
<dbReference type="Proteomes" id="UP000240572">
    <property type="component" value="Unassembled WGS sequence"/>
</dbReference>
<dbReference type="PANTHER" id="PTHR10199">
    <property type="entry name" value="THROMBOSPONDIN"/>
    <property type="match status" value="1"/>
</dbReference>
<organism evidence="3 4">
    <name type="scientific">Taibaiella chishuiensis</name>
    <dbReference type="NCBI Taxonomy" id="1434707"/>
    <lineage>
        <taxon>Bacteria</taxon>
        <taxon>Pseudomonadati</taxon>
        <taxon>Bacteroidota</taxon>
        <taxon>Chitinophagia</taxon>
        <taxon>Chitinophagales</taxon>
        <taxon>Chitinophagaceae</taxon>
        <taxon>Taibaiella</taxon>
    </lineage>
</organism>
<dbReference type="RefSeq" id="WP_106521681.1">
    <property type="nucleotide sequence ID" value="NZ_PYGD01000001.1"/>
</dbReference>